<dbReference type="KEGG" id="daq:DAQ1742_01983"/>
<organism evidence="10 11">
    <name type="scientific">Dickeya aquatica</name>
    <dbReference type="NCBI Taxonomy" id="1401087"/>
    <lineage>
        <taxon>Bacteria</taxon>
        <taxon>Pseudomonadati</taxon>
        <taxon>Pseudomonadota</taxon>
        <taxon>Gammaproteobacteria</taxon>
        <taxon>Enterobacterales</taxon>
        <taxon>Pectobacteriaceae</taxon>
        <taxon>Dickeya</taxon>
    </lineage>
</organism>
<feature type="transmembrane region" description="Helical" evidence="8">
    <location>
        <begin position="306"/>
        <end position="332"/>
    </location>
</feature>
<dbReference type="NCBIfam" id="TIGR00710">
    <property type="entry name" value="efflux_Bcr_CflA"/>
    <property type="match status" value="1"/>
</dbReference>
<dbReference type="NCBIfam" id="NF008314">
    <property type="entry name" value="PRK11102.1"/>
    <property type="match status" value="1"/>
</dbReference>
<dbReference type="PANTHER" id="PTHR23502">
    <property type="entry name" value="MAJOR FACILITATOR SUPERFAMILY"/>
    <property type="match status" value="1"/>
</dbReference>
<keyword evidence="5 8" id="KW-0812">Transmembrane</keyword>
<evidence type="ECO:0000256" key="7">
    <source>
        <dbReference type="ARBA" id="ARBA00023136"/>
    </source>
</evidence>
<name>A0A375AAE2_9GAMM</name>
<keyword evidence="6 8" id="KW-1133">Transmembrane helix</keyword>
<evidence type="ECO:0000256" key="4">
    <source>
        <dbReference type="ARBA" id="ARBA00022475"/>
    </source>
</evidence>
<evidence type="ECO:0000256" key="1">
    <source>
        <dbReference type="ARBA" id="ARBA00004651"/>
    </source>
</evidence>
<dbReference type="RefSeq" id="WP_180706290.1">
    <property type="nucleotide sequence ID" value="NZ_LT615367.1"/>
</dbReference>
<evidence type="ECO:0000256" key="3">
    <source>
        <dbReference type="ARBA" id="ARBA00022448"/>
    </source>
</evidence>
<dbReference type="AlphaFoldDB" id="A0A375AAE2"/>
<feature type="transmembrane region" description="Helical" evidence="8">
    <location>
        <begin position="165"/>
        <end position="185"/>
    </location>
</feature>
<keyword evidence="8" id="KW-0997">Cell inner membrane</keyword>
<evidence type="ECO:0000256" key="8">
    <source>
        <dbReference type="RuleBase" id="RU365088"/>
    </source>
</evidence>
<dbReference type="InterPro" id="IPR004812">
    <property type="entry name" value="Efflux_drug-R_Bcr/CmlA"/>
</dbReference>
<keyword evidence="7 8" id="KW-0472">Membrane</keyword>
<feature type="transmembrane region" description="Helical" evidence="8">
    <location>
        <begin position="104"/>
        <end position="123"/>
    </location>
</feature>
<evidence type="ECO:0000313" key="11">
    <source>
        <dbReference type="Proteomes" id="UP000294820"/>
    </source>
</evidence>
<evidence type="ECO:0000259" key="9">
    <source>
        <dbReference type="PROSITE" id="PS50850"/>
    </source>
</evidence>
<feature type="transmembrane region" description="Helical" evidence="8">
    <location>
        <begin position="77"/>
        <end position="98"/>
    </location>
</feature>
<feature type="transmembrane region" description="Helical" evidence="8">
    <location>
        <begin position="372"/>
        <end position="390"/>
    </location>
</feature>
<dbReference type="GO" id="GO:0015385">
    <property type="term" value="F:sodium:proton antiporter activity"/>
    <property type="evidence" value="ECO:0007669"/>
    <property type="project" value="TreeGrafter"/>
</dbReference>
<evidence type="ECO:0000313" key="10">
    <source>
        <dbReference type="EMBL" id="SLM62911.1"/>
    </source>
</evidence>
<dbReference type="Proteomes" id="UP000294820">
    <property type="component" value="Chromosome 1"/>
</dbReference>
<proteinExistence type="inferred from homology"/>
<feature type="transmembrane region" description="Helical" evidence="8">
    <location>
        <begin position="251"/>
        <end position="268"/>
    </location>
</feature>
<feature type="transmembrane region" description="Helical" evidence="8">
    <location>
        <begin position="46"/>
        <end position="65"/>
    </location>
</feature>
<feature type="transmembrane region" description="Helical" evidence="8">
    <location>
        <begin position="135"/>
        <end position="153"/>
    </location>
</feature>
<evidence type="ECO:0000256" key="5">
    <source>
        <dbReference type="ARBA" id="ARBA00022692"/>
    </source>
</evidence>
<keyword evidence="4" id="KW-1003">Cell membrane</keyword>
<dbReference type="InterPro" id="IPR036259">
    <property type="entry name" value="MFS_trans_sf"/>
</dbReference>
<feature type="transmembrane region" description="Helical" evidence="8">
    <location>
        <begin position="280"/>
        <end position="300"/>
    </location>
</feature>
<evidence type="ECO:0000256" key="6">
    <source>
        <dbReference type="ARBA" id="ARBA00022989"/>
    </source>
</evidence>
<protein>
    <recommendedName>
        <fullName evidence="8">Bcr/CflA family efflux transporter</fullName>
    </recommendedName>
</protein>
<accession>A0A375AAE2</accession>
<evidence type="ECO:0000256" key="2">
    <source>
        <dbReference type="ARBA" id="ARBA00006236"/>
    </source>
</evidence>
<dbReference type="GO" id="GO:0042910">
    <property type="term" value="F:xenobiotic transmembrane transporter activity"/>
    <property type="evidence" value="ECO:0007669"/>
    <property type="project" value="InterPro"/>
</dbReference>
<dbReference type="GO" id="GO:0005886">
    <property type="term" value="C:plasma membrane"/>
    <property type="evidence" value="ECO:0007669"/>
    <property type="project" value="UniProtKB-SubCell"/>
</dbReference>
<dbReference type="SUPFAM" id="SSF103473">
    <property type="entry name" value="MFS general substrate transporter"/>
    <property type="match status" value="1"/>
</dbReference>
<feature type="domain" description="Major facilitator superfamily (MFS) profile" evidence="9">
    <location>
        <begin position="11"/>
        <end position="394"/>
    </location>
</feature>
<reference evidence="10 11" key="1">
    <citation type="submission" date="2016-09" db="EMBL/GenBank/DDBJ databases">
        <authorList>
            <person name="Reverchon S."/>
            <person name="Nasser W."/>
            <person name="Leonard S."/>
            <person name="Brochier C."/>
            <person name="Duprey A."/>
        </authorList>
    </citation>
    <scope>NUCLEOTIDE SEQUENCE [LARGE SCALE GENOMIC DNA]</scope>
    <source>
        <strain evidence="10 11">174/2</strain>
    </source>
</reference>
<feature type="transmembrane region" description="Helical" evidence="8">
    <location>
        <begin position="9"/>
        <end position="26"/>
    </location>
</feature>
<dbReference type="PANTHER" id="PTHR23502:SF132">
    <property type="entry name" value="POLYAMINE TRANSPORTER 2-RELATED"/>
    <property type="match status" value="1"/>
</dbReference>
<dbReference type="InterPro" id="IPR020846">
    <property type="entry name" value="MFS_dom"/>
</dbReference>
<keyword evidence="3 8" id="KW-0813">Transport</keyword>
<keyword evidence="11" id="KW-1185">Reference proteome</keyword>
<dbReference type="EMBL" id="LT615367">
    <property type="protein sequence ID" value="SLM62911.1"/>
    <property type="molecule type" value="Genomic_DNA"/>
</dbReference>
<dbReference type="CDD" id="cd17320">
    <property type="entry name" value="MFS_MdfA_MDR_like"/>
    <property type="match status" value="1"/>
</dbReference>
<feature type="transmembrane region" description="Helical" evidence="8">
    <location>
        <begin position="344"/>
        <end position="366"/>
    </location>
</feature>
<dbReference type="Pfam" id="PF07690">
    <property type="entry name" value="MFS_1"/>
    <property type="match status" value="1"/>
</dbReference>
<comment type="subcellular location">
    <subcellularLocation>
        <location evidence="8">Cell inner membrane</location>
        <topology evidence="8">Multi-pass membrane protein</topology>
    </subcellularLocation>
    <subcellularLocation>
        <location evidence="1">Cell membrane</location>
        <topology evidence="1">Multi-pass membrane protein</topology>
    </subcellularLocation>
</comment>
<gene>
    <name evidence="10" type="primary">bcr</name>
    <name evidence="10" type="ORF">DAQ1742_01983</name>
</gene>
<sequence>MLPHPPSRIGLIFILGLISMLMPIAIDMYLPALPVIAKEFSVDPGRVQMTLSSYVLGFAVGQVFYGPMSDSIGRKPVIFAGVLIFTLAAAACALSQTVEQLINMRFLHGLSAASASVVINALMRDMFSKDEFSRMMSFVILVMTVAPLLAPIIGGRCCFGLSWHAIFWTIAAASLVATVLVWLFLHESLPVARRQRFHLRTTVGNFIQLLRHRRAFGYMFASGLSFAGMFAFLSAGPFVYIDLNGVSPQHFGYYFALNIVFLFLMTLLNSRIVSRMGAMFMFRLGLVIQFVMGLWLLVVSGLHLGFIPLVFGVAAFVGCVATVASNAMAVILDDFPHMAGTASSLAGTLRFGLGSLVGTLLSQLAFQSAWPMVGTMALCSTGALILFLVASRSPRNTAS</sequence>
<dbReference type="GO" id="GO:1990961">
    <property type="term" value="P:xenobiotic detoxification by transmembrane export across the plasma membrane"/>
    <property type="evidence" value="ECO:0007669"/>
    <property type="project" value="InterPro"/>
</dbReference>
<comment type="similarity">
    <text evidence="2 8">Belongs to the major facilitator superfamily. Bcr/CmlA family.</text>
</comment>
<dbReference type="Gene3D" id="1.20.1720.10">
    <property type="entry name" value="Multidrug resistance protein D"/>
    <property type="match status" value="1"/>
</dbReference>
<dbReference type="InterPro" id="IPR011701">
    <property type="entry name" value="MFS"/>
</dbReference>
<feature type="transmembrane region" description="Helical" evidence="8">
    <location>
        <begin position="215"/>
        <end position="239"/>
    </location>
</feature>
<dbReference type="FunFam" id="1.20.1720.10:FF:000005">
    <property type="entry name" value="Bcr/CflA family efflux transporter"/>
    <property type="match status" value="1"/>
</dbReference>
<dbReference type="PROSITE" id="PS50850">
    <property type="entry name" value="MFS"/>
    <property type="match status" value="1"/>
</dbReference>